<name>A0ABS5Z4J0_9ACTN</name>
<accession>A0ABS5Z4J0</accession>
<evidence type="ECO:0000256" key="2">
    <source>
        <dbReference type="SAM" id="SignalP"/>
    </source>
</evidence>
<keyword evidence="1" id="KW-0472">Membrane</keyword>
<reference evidence="3 4" key="1">
    <citation type="submission" date="2021-06" db="EMBL/GenBank/DDBJ databases">
        <title>Actinoplanes lichenicola sp. nov., and Actinoplanes ovalisporus sp. nov., isolated from lichen in Thailand.</title>
        <authorList>
            <person name="Saeng-In P."/>
            <person name="Kanchanasin P."/>
            <person name="Yuki M."/>
            <person name="Kudo T."/>
            <person name="Ohkuma M."/>
            <person name="Phongsopitanun W."/>
            <person name="Tanasupawat S."/>
        </authorList>
    </citation>
    <scope>NUCLEOTIDE SEQUENCE [LARGE SCALE GENOMIC DNA]</scope>
    <source>
        <strain evidence="3 4">NBRC 110975</strain>
    </source>
</reference>
<comment type="caution">
    <text evidence="3">The sequence shown here is derived from an EMBL/GenBank/DDBJ whole genome shotgun (WGS) entry which is preliminary data.</text>
</comment>
<keyword evidence="1" id="KW-1133">Transmembrane helix</keyword>
<keyword evidence="4" id="KW-1185">Reference proteome</keyword>
<keyword evidence="2" id="KW-0732">Signal</keyword>
<sequence length="211" mass="21533">MSATGVIAVTAALALGLAPSAAQAAPKPAPKPNTVQITGKGVADTITITQAESKRLFSSLLSEVSWMSAARSQTSALAADKLGAKYTVTVLSGKSALQTYELFPSAVGGPRAHRPAKQPGGKKAAEGWFYGRLTMPETLRVSGVPLKAKPDVVGGGIGGGVGEDLDVEAEAAPGVDGVLGEMRRLFLLNGAVLGIIFVGLAGIAFLIRRRV</sequence>
<dbReference type="Proteomes" id="UP001519654">
    <property type="component" value="Unassembled WGS sequence"/>
</dbReference>
<feature type="signal peptide" evidence="2">
    <location>
        <begin position="1"/>
        <end position="24"/>
    </location>
</feature>
<proteinExistence type="predicted"/>
<feature type="transmembrane region" description="Helical" evidence="1">
    <location>
        <begin position="185"/>
        <end position="207"/>
    </location>
</feature>
<evidence type="ECO:0000313" key="4">
    <source>
        <dbReference type="Proteomes" id="UP001519654"/>
    </source>
</evidence>
<evidence type="ECO:0000256" key="1">
    <source>
        <dbReference type="SAM" id="Phobius"/>
    </source>
</evidence>
<protein>
    <submittedName>
        <fullName evidence="3">Uncharacterized protein</fullName>
    </submittedName>
</protein>
<feature type="chain" id="PRO_5046582477" evidence="2">
    <location>
        <begin position="25"/>
        <end position="211"/>
    </location>
</feature>
<dbReference type="EMBL" id="JAHKKG010000021">
    <property type="protein sequence ID" value="MBU2670604.1"/>
    <property type="molecule type" value="Genomic_DNA"/>
</dbReference>
<evidence type="ECO:0000313" key="3">
    <source>
        <dbReference type="EMBL" id="MBU2670604.1"/>
    </source>
</evidence>
<gene>
    <name evidence="3" type="ORF">KOI35_44605</name>
</gene>
<organism evidence="3 4">
    <name type="scientific">Paractinoplanes bogorensis</name>
    <dbReference type="NCBI Taxonomy" id="1610840"/>
    <lineage>
        <taxon>Bacteria</taxon>
        <taxon>Bacillati</taxon>
        <taxon>Actinomycetota</taxon>
        <taxon>Actinomycetes</taxon>
        <taxon>Micromonosporales</taxon>
        <taxon>Micromonosporaceae</taxon>
        <taxon>Paractinoplanes</taxon>
    </lineage>
</organism>
<keyword evidence="1" id="KW-0812">Transmembrane</keyword>